<dbReference type="AlphaFoldDB" id="A0A7C4QQW1"/>
<comment type="caution">
    <text evidence="2">The sequence shown here is derived from an EMBL/GenBank/DDBJ whole genome shotgun (WGS) entry which is preliminary data.</text>
</comment>
<reference evidence="2" key="1">
    <citation type="journal article" date="2020" name="mSystems">
        <title>Genome- and Community-Level Interaction Insights into Carbon Utilization and Element Cycling Functions of Hydrothermarchaeota in Hydrothermal Sediment.</title>
        <authorList>
            <person name="Zhou Z."/>
            <person name="Liu Y."/>
            <person name="Xu W."/>
            <person name="Pan J."/>
            <person name="Luo Z.H."/>
            <person name="Li M."/>
        </authorList>
    </citation>
    <scope>NUCLEOTIDE SEQUENCE [LARGE SCALE GENOMIC DNA]</scope>
    <source>
        <strain evidence="2">SpSt-508</strain>
    </source>
</reference>
<gene>
    <name evidence="2" type="ORF">ENS64_14655</name>
</gene>
<organism evidence="2">
    <name type="scientific">Schlesneria paludicola</name>
    <dbReference type="NCBI Taxonomy" id="360056"/>
    <lineage>
        <taxon>Bacteria</taxon>
        <taxon>Pseudomonadati</taxon>
        <taxon>Planctomycetota</taxon>
        <taxon>Planctomycetia</taxon>
        <taxon>Planctomycetales</taxon>
        <taxon>Planctomycetaceae</taxon>
        <taxon>Schlesneria</taxon>
    </lineage>
</organism>
<evidence type="ECO:0000313" key="2">
    <source>
        <dbReference type="EMBL" id="HGT40483.1"/>
    </source>
</evidence>
<sequence>MDMPPEAPTFPAAGSATSVHPRCSDAKRRSRWWDIPELWLLGLVLLAANLLEVGEEGTVRWRACPELRLPEVCAARRWLGWSCPLCGMTRSWLALLHGDILQSWQWHRLGGWCLGVLVTTAVVSAGRRAFHAGSPAWSERFTWWCWMVTVVLLLVNRCAELCGL</sequence>
<accession>A0A7C4QQW1</accession>
<protein>
    <submittedName>
        <fullName evidence="2">DUF2752 domain-containing protein</fullName>
    </submittedName>
</protein>
<dbReference type="EMBL" id="DSVQ01000017">
    <property type="protein sequence ID" value="HGT40483.1"/>
    <property type="molecule type" value="Genomic_DNA"/>
</dbReference>
<feature type="region of interest" description="Disordered" evidence="1">
    <location>
        <begin position="1"/>
        <end position="21"/>
    </location>
</feature>
<dbReference type="InterPro" id="IPR021215">
    <property type="entry name" value="DUF2752"/>
</dbReference>
<name>A0A7C4QQW1_9PLAN</name>
<dbReference type="Pfam" id="PF10825">
    <property type="entry name" value="DUF2752"/>
    <property type="match status" value="1"/>
</dbReference>
<proteinExistence type="predicted"/>
<evidence type="ECO:0000256" key="1">
    <source>
        <dbReference type="SAM" id="MobiDB-lite"/>
    </source>
</evidence>